<gene>
    <name evidence="1" type="ORF">G6CMJM_00558</name>
</gene>
<dbReference type="Proteomes" id="UP001190925">
    <property type="component" value="Unassembled WGS sequence"/>
</dbReference>
<evidence type="ECO:0000313" key="2">
    <source>
        <dbReference type="Proteomes" id="UP001190925"/>
    </source>
</evidence>
<accession>A0ABY0FHF0</accession>
<reference evidence="1 2" key="2">
    <citation type="journal article" date="2020" name="Cell Rep.">
        <title>Acquisition and Adaptation of Ultra-small Parasitic Reduced Genome Bacteria to Mammalian Hosts.</title>
        <authorList>
            <person name="McLean J.S."/>
            <person name="Bor B."/>
            <person name="Kerns K.A."/>
            <person name="Liu Q."/>
            <person name="To T.T."/>
            <person name="Solden L."/>
            <person name="Hendrickson E.L."/>
            <person name="Wrighton K."/>
            <person name="Shi W."/>
            <person name="He X."/>
        </authorList>
    </citation>
    <scope>NUCLEOTIDE SEQUENCE [LARGE SCALE GENOMIC DNA]</scope>
    <source>
        <strain evidence="1 2">TM7_CMJM_G6_1_HOT_870</strain>
    </source>
</reference>
<dbReference type="RefSeq" id="WP_129718952.1">
    <property type="nucleotide sequence ID" value="NZ_PRLK01000009.1"/>
</dbReference>
<comment type="caution">
    <text evidence="1">The sequence shown here is derived from an EMBL/GenBank/DDBJ whole genome shotgun (WGS) entry which is preliminary data.</text>
</comment>
<reference evidence="1 2" key="1">
    <citation type="journal article" date="2018" name="bioRxiv">
        <title>Evidence of independent acquisition and adaption of ultra-small bacteria to human hosts across the highly diverse yet reduced genomes of the phylum Saccharibacteria.</title>
        <authorList>
            <person name="McLean J.S."/>
            <person name="Bor B."/>
            <person name="To T.T."/>
            <person name="Liu Q."/>
            <person name="Kearns K.A."/>
            <person name="Solden L.M."/>
            <person name="Wrighton K.C."/>
            <person name="He X."/>
            <person name="Shi W."/>
        </authorList>
    </citation>
    <scope>NUCLEOTIDE SEQUENCE [LARGE SCALE GENOMIC DNA]</scope>
    <source>
        <strain evidence="1 2">TM7_CMJM_G6_1_HOT_870</strain>
    </source>
</reference>
<protein>
    <recommendedName>
        <fullName evidence="3">Zona occludens toxin N-terminal domain-containing protein</fullName>
    </recommendedName>
</protein>
<sequence length="242" mass="28383">MSYANYINKTFKFNFGVISDDLKNSKNKDYFKPSGVSVYVGWQGGGKTLSAVYHVDRLMSIFPKCKLVTNIIFNNNLIDYSDRIIYFQSVDELAEKLVKINNGEYGVIYLIDEIQTYFNALDSKNIPPYVFTEISQQRKQRKLIIGTSQLWDRMAKPFREQANYEIRCNTFLNIFTTQTVIDAHTLKLDDKTGRSVGNVIKRGWFFHNRRIRNMYDTYQKVISSSVQMDIFESKNNIYIKRK</sequence>
<proteinExistence type="predicted"/>
<dbReference type="InterPro" id="IPR027417">
    <property type="entry name" value="P-loop_NTPase"/>
</dbReference>
<organism evidence="1 2">
    <name type="scientific">Candidatus Nanogingivalis gingivitcus</name>
    <dbReference type="NCBI Taxonomy" id="2171992"/>
    <lineage>
        <taxon>Bacteria</taxon>
        <taxon>Candidatus Saccharimonadota</taxon>
        <taxon>Candidatus Nanosyncoccalia</taxon>
        <taxon>Candidatus Nanogingivales</taxon>
        <taxon>Candidatus Nanogingivalaceae</taxon>
        <taxon>Candidatus Nanogingivalis</taxon>
    </lineage>
</organism>
<dbReference type="EMBL" id="PRLK01000009">
    <property type="protein sequence ID" value="RYC72404.1"/>
    <property type="molecule type" value="Genomic_DNA"/>
</dbReference>
<name>A0ABY0FHF0_9BACT</name>
<dbReference type="Gene3D" id="3.40.50.300">
    <property type="entry name" value="P-loop containing nucleotide triphosphate hydrolases"/>
    <property type="match status" value="1"/>
</dbReference>
<evidence type="ECO:0008006" key="3">
    <source>
        <dbReference type="Google" id="ProtNLM"/>
    </source>
</evidence>
<keyword evidence="2" id="KW-1185">Reference proteome</keyword>
<evidence type="ECO:0000313" key="1">
    <source>
        <dbReference type="EMBL" id="RYC72404.1"/>
    </source>
</evidence>